<evidence type="ECO:0000256" key="3">
    <source>
        <dbReference type="ARBA" id="ARBA00004603"/>
    </source>
</evidence>
<keyword evidence="7" id="KW-0967">Endosome</keyword>
<dbReference type="CDD" id="cd04009">
    <property type="entry name" value="C2B_Munc13-like"/>
    <property type="match status" value="1"/>
</dbReference>
<accession>A0A7I8W7Z8</accession>
<feature type="domain" description="C2" evidence="9">
    <location>
        <begin position="132"/>
        <end position="346"/>
    </location>
</feature>
<evidence type="ECO:0000259" key="10">
    <source>
        <dbReference type="PROSITE" id="PS51258"/>
    </source>
</evidence>
<feature type="domain" description="MHD1" evidence="10">
    <location>
        <begin position="652"/>
        <end position="772"/>
    </location>
</feature>
<dbReference type="PANTHER" id="PTHR45999:SF4">
    <property type="entry name" value="UNC-13-4A, ISOFORM B"/>
    <property type="match status" value="1"/>
</dbReference>
<dbReference type="AlphaFoldDB" id="A0A7I8W7Z8"/>
<dbReference type="OrthoDB" id="7976202at2759"/>
<keyword evidence="5" id="KW-0268">Exocytosis</keyword>
<evidence type="ECO:0000313" key="12">
    <source>
        <dbReference type="EMBL" id="CAD5124469.1"/>
    </source>
</evidence>
<dbReference type="InterPro" id="IPR014770">
    <property type="entry name" value="Munc13_1"/>
</dbReference>
<dbReference type="Gene3D" id="1.10.357.50">
    <property type="match status" value="1"/>
</dbReference>
<dbReference type="GO" id="GO:0005770">
    <property type="term" value="C:late endosome"/>
    <property type="evidence" value="ECO:0007669"/>
    <property type="project" value="UniProtKB-SubCell"/>
</dbReference>
<dbReference type="PANTHER" id="PTHR45999">
    <property type="entry name" value="UNC-13-4A, ISOFORM B"/>
    <property type="match status" value="1"/>
</dbReference>
<evidence type="ECO:0000256" key="8">
    <source>
        <dbReference type="SAM" id="MobiDB-lite"/>
    </source>
</evidence>
<evidence type="ECO:0000313" key="13">
    <source>
        <dbReference type="Proteomes" id="UP000549394"/>
    </source>
</evidence>
<dbReference type="SMART" id="SM00239">
    <property type="entry name" value="C2"/>
    <property type="match status" value="2"/>
</dbReference>
<dbReference type="InterPro" id="IPR035892">
    <property type="entry name" value="C2_domain_sf"/>
</dbReference>
<keyword evidence="6" id="KW-0963">Cytoplasm</keyword>
<dbReference type="InterPro" id="IPR010439">
    <property type="entry name" value="MUN_dom"/>
</dbReference>
<feature type="region of interest" description="Disordered" evidence="8">
    <location>
        <begin position="183"/>
        <end position="227"/>
    </location>
</feature>
<dbReference type="PROSITE" id="PS51259">
    <property type="entry name" value="MHD2"/>
    <property type="match status" value="1"/>
</dbReference>
<evidence type="ECO:0000256" key="4">
    <source>
        <dbReference type="ARBA" id="ARBA00005823"/>
    </source>
</evidence>
<evidence type="ECO:0000256" key="7">
    <source>
        <dbReference type="ARBA" id="ARBA00022753"/>
    </source>
</evidence>
<feature type="domain" description="MHD2" evidence="11">
    <location>
        <begin position="884"/>
        <end position="992"/>
    </location>
</feature>
<dbReference type="CDD" id="cd08676">
    <property type="entry name" value="C2A_Munc13-like"/>
    <property type="match status" value="1"/>
</dbReference>
<proteinExistence type="inferred from homology"/>
<name>A0A7I8W7Z8_9ANNE</name>
<sequence length="1187" mass="135021">MANCGRSRSERLKAQRTLSIQRDSSAERRTSPKQSANSAVQQADGSFFESFTALIWRQQNQRLRGAADDGRTIIAESKVIGTEHGRMFPSRKDFESLYVEVLYTIKHKVGAGSTHALSELFEYAKKSFGVTPDEHARLLAKAAEEKPPILVLHVTVVEAKNLEAKDPDGFSDPYCMIGIVPESSQSQPSTPNKLNVHHTTSFPNDIEETPKSPSRTGSALKKFSQSFKRKKQTQTARDLIPARFIKCTMVVNNSLNPIWNEKFRFDVCDIEHDKLHLDIWDHDDDASVLDAAKKLNEVSGLKGLGRYFKQVAQSARTSSSGNVDDFLGSVNIRLSELPSKEIDQWYELEGRSSRSNVEGYIRLRLSLATREDKGVSEEDNQTDVRQHEDLLCVFIEHELEEEQTRYGTKTNWKGTLTTTAENILHQHAVQGDISDAQQTICRWLAYSKKFMLHSFDWEVLFGILDLVDKQVPPNTLSRIEEQSIGESFDNFLEWCMQLAHEQRIVFPSNSRIARDRLELMLQCMNRLTIMPIFKRCCPFRRDLKSQLTATLKRSAADQYEKFAEKARRLEAKTCIDDAILLALTELTHAVTADLRASLLHYEPIYAGSINVHYVPSIYRHADKTLAEDVRKLAVFIKVLDEEATIEPTTRVFEFYLALRDFIGLNDELGEKIEDDGCVRSLQTLFRGATQKWLEMARERLMRRITKAVEVERTKQEDGITLASSALDVSSCITQIIEFWQQLDWPDKSAISQLLTKLTDDVCQSTVYYSDVVHDNLKRQGFFEGRCGEEACVVTLNNLEHVRRCIRPLSHDLKFAEVAKAVDGEHGDRAGRQTRARLNQIVRTAEEDIAKRLTQIVDTIADRTRVEMNNHIFHLCWAPSSVKASDAISPLMNFLDSYLLNMNQSLYRTNLDRVLTAVWNTLLDLLREASKSDDVRETVYFERLRDALQILSDFFHVEGRGLPIDVVESESYKSLLAQVDLSASTTYQIIERYFKDKMEEQAASKSLQSFGTLTTRVYYNADARIIQVEVLNASNIIALDSNGLSDPFVEIQLEPQHLFPQQPVHKTKIIRNSLHPVFEESFEFDNVSLDQCRHQAASVHFTVMDHDFMMANDFAGELFVRLAEVPGAKLGDHVPGVSSLNPHTSPLTQPRKESKSAIALSTLNDRSSWDKQAAAFVKRHKHSATWLL</sequence>
<dbReference type="Pfam" id="PF06292">
    <property type="entry name" value="MUN"/>
    <property type="match status" value="1"/>
</dbReference>
<dbReference type="PROSITE" id="PS51258">
    <property type="entry name" value="MHD1"/>
    <property type="match status" value="1"/>
</dbReference>
<feature type="compositionally biased region" description="Polar residues" evidence="8">
    <location>
        <begin position="183"/>
        <end position="203"/>
    </location>
</feature>
<dbReference type="EMBL" id="CAJFCJ010000021">
    <property type="protein sequence ID" value="CAD5124469.1"/>
    <property type="molecule type" value="Genomic_DNA"/>
</dbReference>
<comment type="subcellular location">
    <subcellularLocation>
        <location evidence="2">Cytoplasm</location>
    </subcellularLocation>
    <subcellularLocation>
        <location evidence="3">Late endosome</location>
    </subcellularLocation>
    <subcellularLocation>
        <location evidence="1">Recycling endosome</location>
    </subcellularLocation>
</comment>
<protein>
    <submittedName>
        <fullName evidence="12">DgyrCDS12751</fullName>
    </submittedName>
</protein>
<organism evidence="12 13">
    <name type="scientific">Dimorphilus gyrociliatus</name>
    <dbReference type="NCBI Taxonomy" id="2664684"/>
    <lineage>
        <taxon>Eukaryota</taxon>
        <taxon>Metazoa</taxon>
        <taxon>Spiralia</taxon>
        <taxon>Lophotrochozoa</taxon>
        <taxon>Annelida</taxon>
        <taxon>Polychaeta</taxon>
        <taxon>Polychaeta incertae sedis</taxon>
        <taxon>Dinophilidae</taxon>
        <taxon>Dimorphilus</taxon>
    </lineage>
</organism>
<evidence type="ECO:0000256" key="2">
    <source>
        <dbReference type="ARBA" id="ARBA00004496"/>
    </source>
</evidence>
<feature type="region of interest" description="Disordered" evidence="8">
    <location>
        <begin position="1"/>
        <end position="39"/>
    </location>
</feature>
<feature type="domain" description="C2" evidence="9">
    <location>
        <begin position="1008"/>
        <end position="1134"/>
    </location>
</feature>
<comment type="similarity">
    <text evidence="4">Belongs to the unc-13 family.</text>
</comment>
<dbReference type="Gene3D" id="2.60.40.150">
    <property type="entry name" value="C2 domain"/>
    <property type="match status" value="2"/>
</dbReference>
<reference evidence="12 13" key="1">
    <citation type="submission" date="2020-08" db="EMBL/GenBank/DDBJ databases">
        <authorList>
            <person name="Hejnol A."/>
        </authorList>
    </citation>
    <scope>NUCLEOTIDE SEQUENCE [LARGE SCALE GENOMIC DNA]</scope>
</reference>
<dbReference type="Pfam" id="PF00168">
    <property type="entry name" value="C2"/>
    <property type="match status" value="3"/>
</dbReference>
<keyword evidence="13" id="KW-1185">Reference proteome</keyword>
<dbReference type="GO" id="GO:0099503">
    <property type="term" value="C:secretory vesicle"/>
    <property type="evidence" value="ECO:0007669"/>
    <property type="project" value="TreeGrafter"/>
</dbReference>
<gene>
    <name evidence="12" type="ORF">DGYR_LOCUS12006</name>
</gene>
<evidence type="ECO:0000259" key="9">
    <source>
        <dbReference type="PROSITE" id="PS50004"/>
    </source>
</evidence>
<dbReference type="GO" id="GO:0006887">
    <property type="term" value="P:exocytosis"/>
    <property type="evidence" value="ECO:0007669"/>
    <property type="project" value="UniProtKB-KW"/>
</dbReference>
<dbReference type="SUPFAM" id="SSF49562">
    <property type="entry name" value="C2 domain (Calcium/lipid-binding domain, CaLB)"/>
    <property type="match status" value="2"/>
</dbReference>
<comment type="caution">
    <text evidence="12">The sequence shown here is derived from an EMBL/GenBank/DDBJ whole genome shotgun (WGS) entry which is preliminary data.</text>
</comment>
<dbReference type="PROSITE" id="PS50004">
    <property type="entry name" value="C2"/>
    <property type="match status" value="2"/>
</dbReference>
<dbReference type="InterPro" id="IPR000008">
    <property type="entry name" value="C2_dom"/>
</dbReference>
<evidence type="ECO:0000259" key="11">
    <source>
        <dbReference type="PROSITE" id="PS51259"/>
    </source>
</evidence>
<dbReference type="InterPro" id="IPR052095">
    <property type="entry name" value="UNC-13_domain"/>
</dbReference>
<evidence type="ECO:0000256" key="6">
    <source>
        <dbReference type="ARBA" id="ARBA00022490"/>
    </source>
</evidence>
<dbReference type="Proteomes" id="UP000549394">
    <property type="component" value="Unassembled WGS sequence"/>
</dbReference>
<evidence type="ECO:0000256" key="1">
    <source>
        <dbReference type="ARBA" id="ARBA00004172"/>
    </source>
</evidence>
<dbReference type="InterPro" id="IPR014772">
    <property type="entry name" value="Munc13_dom-2"/>
</dbReference>
<evidence type="ECO:0000256" key="5">
    <source>
        <dbReference type="ARBA" id="ARBA00022483"/>
    </source>
</evidence>
<dbReference type="GO" id="GO:0055037">
    <property type="term" value="C:recycling endosome"/>
    <property type="evidence" value="ECO:0007669"/>
    <property type="project" value="UniProtKB-SubCell"/>
</dbReference>